<dbReference type="AlphaFoldDB" id="A0A436ZSV0"/>
<organism evidence="4 5">
    <name type="scientific">Arthrobotrys flagrans</name>
    <name type="common">Nematode-trapping fungus</name>
    <name type="synonym">Trichothecium flagrans</name>
    <dbReference type="NCBI Taxonomy" id="97331"/>
    <lineage>
        <taxon>Eukaryota</taxon>
        <taxon>Fungi</taxon>
        <taxon>Dikarya</taxon>
        <taxon>Ascomycota</taxon>
        <taxon>Pezizomycotina</taxon>
        <taxon>Orbiliomycetes</taxon>
        <taxon>Orbiliales</taxon>
        <taxon>Orbiliaceae</taxon>
        <taxon>Arthrobotrys</taxon>
    </lineage>
</organism>
<keyword evidence="5" id="KW-1185">Reference proteome</keyword>
<dbReference type="InterPro" id="IPR051164">
    <property type="entry name" value="NmrA-like_oxidored"/>
</dbReference>
<dbReference type="EMBL" id="SAEB01000012">
    <property type="protein sequence ID" value="RVD82017.1"/>
    <property type="molecule type" value="Genomic_DNA"/>
</dbReference>
<accession>A0A436ZSV0</accession>
<dbReference type="InterPro" id="IPR008030">
    <property type="entry name" value="NmrA-like"/>
</dbReference>
<evidence type="ECO:0000259" key="3">
    <source>
        <dbReference type="Pfam" id="PF05368"/>
    </source>
</evidence>
<dbReference type="SUPFAM" id="SSF51735">
    <property type="entry name" value="NAD(P)-binding Rossmann-fold domains"/>
    <property type="match status" value="1"/>
</dbReference>
<evidence type="ECO:0000256" key="2">
    <source>
        <dbReference type="ARBA" id="ARBA00022857"/>
    </source>
</evidence>
<dbReference type="Proteomes" id="UP000283090">
    <property type="component" value="Unassembled WGS sequence"/>
</dbReference>
<proteinExistence type="inferred from homology"/>
<gene>
    <name evidence="4" type="ORF">DFL_009861</name>
</gene>
<dbReference type="InterPro" id="IPR036291">
    <property type="entry name" value="NAD(P)-bd_dom_sf"/>
</dbReference>
<dbReference type="GO" id="GO:0005634">
    <property type="term" value="C:nucleus"/>
    <property type="evidence" value="ECO:0007669"/>
    <property type="project" value="TreeGrafter"/>
</dbReference>
<dbReference type="STRING" id="97331.A0A436ZSV0"/>
<evidence type="ECO:0000313" key="4">
    <source>
        <dbReference type="EMBL" id="RVD82017.1"/>
    </source>
</evidence>
<reference evidence="4 5" key="1">
    <citation type="submission" date="2019-01" db="EMBL/GenBank/DDBJ databases">
        <title>Intercellular communication is required for trap formation in the nematode-trapping fungus Duddingtonia flagrans.</title>
        <authorList>
            <person name="Youssar L."/>
            <person name="Wernet V."/>
            <person name="Hensel N."/>
            <person name="Hildebrandt H.-G."/>
            <person name="Fischer R."/>
        </authorList>
    </citation>
    <scope>NUCLEOTIDE SEQUENCE [LARGE SCALE GENOMIC DNA]</scope>
    <source>
        <strain evidence="4 5">CBS H-5679</strain>
    </source>
</reference>
<dbReference type="PANTHER" id="PTHR42748">
    <property type="entry name" value="NITROGEN METABOLITE REPRESSION PROTEIN NMRA FAMILY MEMBER"/>
    <property type="match status" value="1"/>
</dbReference>
<name>A0A436ZSV0_ARTFL</name>
<dbReference type="PANTHER" id="PTHR42748:SF7">
    <property type="entry name" value="NMRA LIKE REDOX SENSOR 1-RELATED"/>
    <property type="match status" value="1"/>
</dbReference>
<protein>
    <recommendedName>
        <fullName evidence="3">NmrA-like domain-containing protein</fullName>
    </recommendedName>
</protein>
<evidence type="ECO:0000313" key="5">
    <source>
        <dbReference type="Proteomes" id="UP000283090"/>
    </source>
</evidence>
<evidence type="ECO:0000256" key="1">
    <source>
        <dbReference type="ARBA" id="ARBA00006328"/>
    </source>
</evidence>
<comment type="similarity">
    <text evidence="1">Belongs to the NmrA-type oxidoreductase family.</text>
</comment>
<dbReference type="Pfam" id="PF05368">
    <property type="entry name" value="NmrA"/>
    <property type="match status" value="1"/>
</dbReference>
<dbReference type="VEuPathDB" id="FungiDB:DFL_009861"/>
<keyword evidence="2" id="KW-0521">NADP</keyword>
<feature type="domain" description="NmrA-like" evidence="3">
    <location>
        <begin position="2"/>
        <end position="253"/>
    </location>
</feature>
<sequence>MKVLVLSATGCMGSGLVEALKDDPNHQLSAFTRNPDSDAAKPIRDAGITIFKGDFSDKEALNKAFSSGFDAVFFTIFPDLTGGDGDIEQAENIIDAVKRHKVKQVLYGSVARTGTQESFDRAYANLPENSFLRVYWPKKWKIEELVRSSGADWTIIKPPNFIQNLVLPHYVAMMFPELPTTLTIKDATDPNHPQWWVDGSDTGRFAAEAVKNPEKFRNKDITIGTELLTMNDIVEKLRKATGKDVQLYKWPADEWEATKTHFMHSVKRGFSEFGYDPEGGNPTEYGFEFTPISKWLEDEKNQEGTWLAK</sequence>
<dbReference type="Gene3D" id="3.40.50.720">
    <property type="entry name" value="NAD(P)-binding Rossmann-like Domain"/>
    <property type="match status" value="1"/>
</dbReference>
<dbReference type="RefSeq" id="XP_067487561.1">
    <property type="nucleotide sequence ID" value="XM_067639810.1"/>
</dbReference>
<dbReference type="GeneID" id="93592172"/>
<dbReference type="OrthoDB" id="419598at2759"/>
<comment type="caution">
    <text evidence="4">The sequence shown here is derived from an EMBL/GenBank/DDBJ whole genome shotgun (WGS) entry which is preliminary data.</text>
</comment>